<organism evidence="15 16">
    <name type="scientific">Gottfriedia solisilvae</name>
    <dbReference type="NCBI Taxonomy" id="1516104"/>
    <lineage>
        <taxon>Bacteria</taxon>
        <taxon>Bacillati</taxon>
        <taxon>Bacillota</taxon>
        <taxon>Bacilli</taxon>
        <taxon>Bacillales</taxon>
        <taxon>Bacillaceae</taxon>
        <taxon>Gottfriedia</taxon>
    </lineage>
</organism>
<dbReference type="RefSeq" id="WP_087998338.1">
    <property type="nucleotide sequence ID" value="NZ_BMHB01000001.1"/>
</dbReference>
<keyword evidence="5" id="KW-0479">Metal-binding</keyword>
<evidence type="ECO:0000256" key="5">
    <source>
        <dbReference type="ARBA" id="ARBA00022723"/>
    </source>
</evidence>
<dbReference type="AlphaFoldDB" id="A0A8J3AG98"/>
<dbReference type="Pfam" id="PF03951">
    <property type="entry name" value="Gln-synt_N"/>
    <property type="match status" value="1"/>
</dbReference>
<dbReference type="PROSITE" id="PS00180">
    <property type="entry name" value="GLNA_1"/>
    <property type="match status" value="1"/>
</dbReference>
<comment type="caution">
    <text evidence="15">The sequence shown here is derived from an EMBL/GenBank/DDBJ whole genome shotgun (WGS) entry which is preliminary data.</text>
</comment>
<sequence>MKKETILNSVEEHGLEFVQLFFTDVEGVFKHLELPITQIEKVLNNEIMFDGSSINGFTKIEASDMMLFPDYSTWKVDTDEKVGLFICDVYYPDGTPFEGDPRNVLRRAIDHATEQGFSSFNVGPEPEFFLFNKEGNNLVPNDNGGYFDVAPLDKTVAIRREITKSLQRLGLEVEALHHEVAIGQHEIDWKYAPGLQTADNIQLFKYTVRKIAENHGLVATFMPKPIFGENGSGMHCHMSLGNDNGNAFYDENDAIGLSETARQFIAGVLTHARANASVTNPTVNSYKRLVPGYEAPVYVAWSRSNRTCTIRIPAARGAGTRIEVRNPDPSANPYLALAVLLSAGLDGIKRQLTPPTERAENLYLMDDVTRKAQGIDTLPGSLQEAYSELENSEFLQQVLGKHVYYSFLQNKKDEWDAYRLRVSEWEKETYLNC</sequence>
<dbReference type="PROSITE" id="PS51986">
    <property type="entry name" value="GS_BETA_GRASP"/>
    <property type="match status" value="1"/>
</dbReference>
<evidence type="ECO:0000259" key="14">
    <source>
        <dbReference type="PROSITE" id="PS51987"/>
    </source>
</evidence>
<evidence type="ECO:0000256" key="6">
    <source>
        <dbReference type="ARBA" id="ARBA00022741"/>
    </source>
</evidence>
<dbReference type="InterPro" id="IPR036651">
    <property type="entry name" value="Gln_synt_N_sf"/>
</dbReference>
<comment type="catalytic activity">
    <reaction evidence="9 12">
        <text>L-glutamate + NH4(+) + ATP = L-glutamine + ADP + phosphate + H(+)</text>
        <dbReference type="Rhea" id="RHEA:16169"/>
        <dbReference type="ChEBI" id="CHEBI:15378"/>
        <dbReference type="ChEBI" id="CHEBI:28938"/>
        <dbReference type="ChEBI" id="CHEBI:29985"/>
        <dbReference type="ChEBI" id="CHEBI:30616"/>
        <dbReference type="ChEBI" id="CHEBI:43474"/>
        <dbReference type="ChEBI" id="CHEBI:58359"/>
        <dbReference type="ChEBI" id="CHEBI:456216"/>
        <dbReference type="EC" id="6.3.1.2"/>
    </reaction>
</comment>
<dbReference type="GO" id="GO:0004356">
    <property type="term" value="F:glutamine synthetase activity"/>
    <property type="evidence" value="ECO:0007669"/>
    <property type="project" value="UniProtKB-EC"/>
</dbReference>
<evidence type="ECO:0000256" key="11">
    <source>
        <dbReference type="RuleBase" id="RU000384"/>
    </source>
</evidence>
<dbReference type="InterPro" id="IPR027302">
    <property type="entry name" value="Gln_synth_N_conserv_site"/>
</dbReference>
<dbReference type="InterPro" id="IPR014746">
    <property type="entry name" value="Gln_synth/guanido_kin_cat_dom"/>
</dbReference>
<evidence type="ECO:0000256" key="3">
    <source>
        <dbReference type="ARBA" id="ARBA00021364"/>
    </source>
</evidence>
<evidence type="ECO:0000256" key="4">
    <source>
        <dbReference type="ARBA" id="ARBA00022598"/>
    </source>
</evidence>
<dbReference type="GO" id="GO:0046872">
    <property type="term" value="F:metal ion binding"/>
    <property type="evidence" value="ECO:0007669"/>
    <property type="project" value="UniProtKB-KW"/>
</dbReference>
<evidence type="ECO:0000256" key="10">
    <source>
        <dbReference type="PROSITE-ProRule" id="PRU01330"/>
    </source>
</evidence>
<comment type="similarity">
    <text evidence="2 10 11">Belongs to the glutamine synthetase family.</text>
</comment>
<evidence type="ECO:0000313" key="15">
    <source>
        <dbReference type="EMBL" id="GGI13783.1"/>
    </source>
</evidence>
<dbReference type="Gene3D" id="3.30.590.10">
    <property type="entry name" value="Glutamine synthetase/guanido kinase, catalytic domain"/>
    <property type="match status" value="1"/>
</dbReference>
<dbReference type="Gene3D" id="3.10.20.70">
    <property type="entry name" value="Glutamine synthetase, N-terminal domain"/>
    <property type="match status" value="1"/>
</dbReference>
<dbReference type="FunFam" id="3.30.590.10:FF:000003">
    <property type="entry name" value="Glutamine synthetase 2"/>
    <property type="match status" value="1"/>
</dbReference>
<dbReference type="InterPro" id="IPR008147">
    <property type="entry name" value="Gln_synt_N"/>
</dbReference>
<evidence type="ECO:0000256" key="8">
    <source>
        <dbReference type="ARBA" id="ARBA00022842"/>
    </source>
</evidence>
<dbReference type="Proteomes" id="UP000626244">
    <property type="component" value="Unassembled WGS sequence"/>
</dbReference>
<dbReference type="Pfam" id="PF00120">
    <property type="entry name" value="Gln-synt_C"/>
    <property type="match status" value="1"/>
</dbReference>
<dbReference type="SMART" id="SM01230">
    <property type="entry name" value="Gln-synt_C"/>
    <property type="match status" value="1"/>
</dbReference>
<gene>
    <name evidence="15" type="primary">glnA</name>
    <name evidence="15" type="ORF">GCM10007380_19640</name>
</gene>
<accession>A0A8J3AG98</accession>
<evidence type="ECO:0000256" key="12">
    <source>
        <dbReference type="RuleBase" id="RU004356"/>
    </source>
</evidence>
<dbReference type="GO" id="GO:0005524">
    <property type="term" value="F:ATP binding"/>
    <property type="evidence" value="ECO:0007669"/>
    <property type="project" value="UniProtKB-KW"/>
</dbReference>
<dbReference type="SUPFAM" id="SSF54368">
    <property type="entry name" value="Glutamine synthetase, N-terminal domain"/>
    <property type="match status" value="1"/>
</dbReference>
<dbReference type="GO" id="GO:0006542">
    <property type="term" value="P:glutamine biosynthetic process"/>
    <property type="evidence" value="ECO:0007669"/>
    <property type="project" value="InterPro"/>
</dbReference>
<proteinExistence type="inferred from homology"/>
<evidence type="ECO:0000256" key="2">
    <source>
        <dbReference type="ARBA" id="ARBA00009897"/>
    </source>
</evidence>
<evidence type="ECO:0000256" key="9">
    <source>
        <dbReference type="ARBA" id="ARBA00049436"/>
    </source>
</evidence>
<evidence type="ECO:0000313" key="16">
    <source>
        <dbReference type="Proteomes" id="UP000626244"/>
    </source>
</evidence>
<evidence type="ECO:0000256" key="7">
    <source>
        <dbReference type="ARBA" id="ARBA00022840"/>
    </source>
</evidence>
<name>A0A8J3AG98_9BACI</name>
<keyword evidence="6 12" id="KW-0547">Nucleotide-binding</keyword>
<dbReference type="PANTHER" id="PTHR43785:SF12">
    <property type="entry name" value="TYPE-1 GLUTAMINE SYNTHETASE 2"/>
    <property type="match status" value="1"/>
</dbReference>
<dbReference type="OrthoDB" id="9807095at2"/>
<dbReference type="SUPFAM" id="SSF55931">
    <property type="entry name" value="Glutamine synthetase/guanido kinase"/>
    <property type="match status" value="1"/>
</dbReference>
<dbReference type="InterPro" id="IPR008146">
    <property type="entry name" value="Gln_synth_cat_dom"/>
</dbReference>
<dbReference type="EC" id="6.3.1.2" evidence="12"/>
<evidence type="ECO:0000259" key="13">
    <source>
        <dbReference type="PROSITE" id="PS51986"/>
    </source>
</evidence>
<keyword evidence="16" id="KW-1185">Reference proteome</keyword>
<dbReference type="InterPro" id="IPR027303">
    <property type="entry name" value="Gln_synth_gly_rich_site"/>
</dbReference>
<dbReference type="EMBL" id="BMHB01000001">
    <property type="protein sequence ID" value="GGI13783.1"/>
    <property type="molecule type" value="Genomic_DNA"/>
</dbReference>
<keyword evidence="7 12" id="KW-0067">ATP-binding</keyword>
<evidence type="ECO:0000256" key="1">
    <source>
        <dbReference type="ARBA" id="ARBA00001946"/>
    </source>
</evidence>
<keyword evidence="4 12" id="KW-0436">Ligase</keyword>
<protein>
    <recommendedName>
        <fullName evidence="3 12">Glutamine synthetase</fullName>
        <ecNumber evidence="12">6.3.1.2</ecNumber>
    </recommendedName>
</protein>
<comment type="cofactor">
    <cofactor evidence="1">
        <name>Mg(2+)</name>
        <dbReference type="ChEBI" id="CHEBI:18420"/>
    </cofactor>
</comment>
<dbReference type="PROSITE" id="PS51987">
    <property type="entry name" value="GS_CATALYTIC"/>
    <property type="match status" value="1"/>
</dbReference>
<feature type="domain" description="GS beta-grasp" evidence="13">
    <location>
        <begin position="13"/>
        <end position="94"/>
    </location>
</feature>
<dbReference type="PROSITE" id="PS00181">
    <property type="entry name" value="GLNA_ATP"/>
    <property type="match status" value="1"/>
</dbReference>
<keyword evidence="8" id="KW-0460">Magnesium</keyword>
<feature type="domain" description="GS catalytic" evidence="14">
    <location>
        <begin position="101"/>
        <end position="433"/>
    </location>
</feature>
<dbReference type="PANTHER" id="PTHR43785">
    <property type="entry name" value="GAMMA-GLUTAMYLPUTRESCINE SYNTHETASE"/>
    <property type="match status" value="1"/>
</dbReference>
<reference evidence="16" key="1">
    <citation type="journal article" date="2019" name="Int. J. Syst. Evol. Microbiol.">
        <title>The Global Catalogue of Microorganisms (GCM) 10K type strain sequencing project: providing services to taxonomists for standard genome sequencing and annotation.</title>
        <authorList>
            <consortium name="The Broad Institute Genomics Platform"/>
            <consortium name="The Broad Institute Genome Sequencing Center for Infectious Disease"/>
            <person name="Wu L."/>
            <person name="Ma J."/>
        </authorList>
    </citation>
    <scope>NUCLEOTIDE SEQUENCE [LARGE SCALE GENOMIC DNA]</scope>
    <source>
        <strain evidence="16">CGMCC 1.14993</strain>
    </source>
</reference>